<dbReference type="EC" id="2.7.1.160" evidence="2"/>
<sequence length="963" mass="106264">MTTVGAEGFFPETGPTQSPPPSWLPASLAPEVEDATYRYLETVQDVQYSLEAWNKAVAAGTDLLRACGGWRPAVGALRRGWRDKGGDHFAGLFDKRLDDHLPSDLLTWVRKVAQEGVDAHYRGTQRATNLGRRFARSVSEKGRVIWDARVVNELCSKDDHSPAAQPKHAEVVRLIVWYQTRYPGVRILLAKKDISEAFKWLWVTQEDCRLFGADLPGEPTEDHRGAPPRPVTVLYLAMTFGWTGAPGEFMAYAWAVSLALMDDSVVIEPDVEEGALTTRKLIWGLEFDTEAGTCRLPPLKVERAYHLLQSGFFDAGQREVPLKEVQVLRGSQQFWLGVLPQLAPYLRSTNALLGPPDEKGHVVLRGSLQEREDQWPAFWDAIELQRLLVGSRQFWETRFASQLEQALTTPELIALPEVQSKLVWVSADATPTRLGAIDWSGRVESLLLARRLPSFCPDDLVQIGVAELLALLVLVVARKEEWSGSVILYLGDNTNVQDWLLKRQAGNSQANFLLKVLGALEGVHGLHVRGAYLRTYHNQSADDLTRLEPEEVMRNLGLEKIEVPSDWSRVLEEAWVKRALLWLGQPEADRGVALQLAERRAGFEEGKGEPGELAPEQRTGACYLAWEQETEELVKRWLAERLAAPSRAGATSQRGTGGSRRKEEKAQRLRGSFRARSDADRRRLVKILRHEAHFLGIPVREDGWVSLRDLNYYVGTTSREDLEALAGQDNKQRLVLYTDRETWIAAESGHSMSGVVGPGRELSAAEVPTLLVHGSYAEHTNSIYRHGLQAAAAKGPVPHLPITRMEALEVAGQRAAARGEESRYRRNRSPTEASAPSGYGVPGREANAPTLDVGPFPTLSAPEEASGSSVARAATQPATPGTGTAAPSRPPSSVSGPTVARFEPGEARGTETAEPSRACPSQHYSKRWHYHSANTAGHLNAATIQGAGACEHQRAKASITEHQ</sequence>
<gene>
    <name evidence="5" type="primary">TRPT1</name>
    <name evidence="5" type="ORF">AK812_SmicGene27454</name>
</gene>
<dbReference type="InterPro" id="IPR002745">
    <property type="entry name" value="Ptrans_KptA/Tpt1"/>
</dbReference>
<evidence type="ECO:0000313" key="6">
    <source>
        <dbReference type="Proteomes" id="UP000186817"/>
    </source>
</evidence>
<evidence type="ECO:0000256" key="2">
    <source>
        <dbReference type="ARBA" id="ARBA00012007"/>
    </source>
</evidence>
<reference evidence="5 6" key="1">
    <citation type="submission" date="2016-02" db="EMBL/GenBank/DDBJ databases">
        <title>Genome analysis of coral dinoflagellate symbionts highlights evolutionary adaptations to a symbiotic lifestyle.</title>
        <authorList>
            <person name="Aranda M."/>
            <person name="Li Y."/>
            <person name="Liew Y.J."/>
            <person name="Baumgarten S."/>
            <person name="Simakov O."/>
            <person name="Wilson M."/>
            <person name="Piel J."/>
            <person name="Ashoor H."/>
            <person name="Bougouffa S."/>
            <person name="Bajic V.B."/>
            <person name="Ryu T."/>
            <person name="Ravasi T."/>
            <person name="Bayer T."/>
            <person name="Micklem G."/>
            <person name="Kim H."/>
            <person name="Bhak J."/>
            <person name="Lajeunesse T.C."/>
            <person name="Voolstra C.R."/>
        </authorList>
    </citation>
    <scope>NUCLEOTIDE SEQUENCE [LARGE SCALE GENOMIC DNA]</scope>
    <source>
        <strain evidence="5 6">CCMP2467</strain>
    </source>
</reference>
<dbReference type="SUPFAM" id="SSF56399">
    <property type="entry name" value="ADP-ribosylation"/>
    <property type="match status" value="1"/>
</dbReference>
<feature type="region of interest" description="Disordered" evidence="4">
    <location>
        <begin position="813"/>
        <end position="924"/>
    </location>
</feature>
<dbReference type="GO" id="GO:0006388">
    <property type="term" value="P:tRNA splicing, via endonucleolytic cleavage and ligation"/>
    <property type="evidence" value="ECO:0007669"/>
    <property type="project" value="TreeGrafter"/>
</dbReference>
<comment type="caution">
    <text evidence="5">The sequence shown here is derived from an EMBL/GenBank/DDBJ whole genome shotgun (WGS) entry which is preliminary data.</text>
</comment>
<keyword evidence="5" id="KW-0808">Transferase</keyword>
<dbReference type="EMBL" id="LSRX01000688">
    <property type="protein sequence ID" value="OLP90910.1"/>
    <property type="molecule type" value="Genomic_DNA"/>
</dbReference>
<evidence type="ECO:0000256" key="1">
    <source>
        <dbReference type="ARBA" id="ARBA00003343"/>
    </source>
</evidence>
<dbReference type="PANTHER" id="PTHR12684:SF2">
    <property type="entry name" value="TRNA 2'-PHOSPHOTRANSFERASE 1"/>
    <property type="match status" value="1"/>
</dbReference>
<proteinExistence type="predicted"/>
<accession>A0A1Q9D6Y9</accession>
<dbReference type="Proteomes" id="UP000186817">
    <property type="component" value="Unassembled WGS sequence"/>
</dbReference>
<feature type="region of interest" description="Disordered" evidence="4">
    <location>
        <begin position="1"/>
        <end position="23"/>
    </location>
</feature>
<dbReference type="Pfam" id="PF01885">
    <property type="entry name" value="PTS_2-RNA"/>
    <property type="match status" value="1"/>
</dbReference>
<dbReference type="GO" id="GO:0000215">
    <property type="term" value="F:tRNA 2'-phosphotransferase activity"/>
    <property type="evidence" value="ECO:0007669"/>
    <property type="project" value="UniProtKB-EC"/>
</dbReference>
<name>A0A1Q9D6Y9_SYMMI</name>
<protein>
    <recommendedName>
        <fullName evidence="2">2'-phosphotransferase</fullName>
        <ecNumber evidence="2">2.7.1.160</ecNumber>
    </recommendedName>
</protein>
<dbReference type="AlphaFoldDB" id="A0A1Q9D6Y9"/>
<comment type="function">
    <text evidence="1">Catalyzes the last step of tRNA splicing, the transfer of the splice junction 2'-phosphate from ligated tRNA to NAD to produce ADP-ribose 1''-2'' cyclic phosphate.</text>
</comment>
<evidence type="ECO:0000313" key="5">
    <source>
        <dbReference type="EMBL" id="OLP90910.1"/>
    </source>
</evidence>
<evidence type="ECO:0000256" key="4">
    <source>
        <dbReference type="SAM" id="MobiDB-lite"/>
    </source>
</evidence>
<dbReference type="OrthoDB" id="411544at2759"/>
<comment type="catalytic activity">
    <reaction evidence="3">
        <text>2'-phospho-[ligated tRNA] + NAD(+) = mature tRNA + ADP-alpha-D-ribose 1'',2''-cyclic phosphate + nicotinamide</text>
        <dbReference type="Rhea" id="RHEA:23324"/>
        <dbReference type="Rhea" id="RHEA-COMP:11106"/>
        <dbReference type="Rhea" id="RHEA-COMP:11107"/>
        <dbReference type="ChEBI" id="CHEBI:17154"/>
        <dbReference type="ChEBI" id="CHEBI:57540"/>
        <dbReference type="ChEBI" id="CHEBI:76596"/>
        <dbReference type="ChEBI" id="CHEBI:82883"/>
        <dbReference type="ChEBI" id="CHEBI:85027"/>
        <dbReference type="EC" id="2.7.1.160"/>
    </reaction>
</comment>
<evidence type="ECO:0000256" key="3">
    <source>
        <dbReference type="ARBA" id="ARBA00047949"/>
    </source>
</evidence>
<dbReference type="Gene3D" id="1.10.10.970">
    <property type="entry name" value="RNA 2'-phosphotransferase, Tpt1/KptA family, N-terminal domain"/>
    <property type="match status" value="1"/>
</dbReference>
<keyword evidence="6" id="KW-1185">Reference proteome</keyword>
<feature type="region of interest" description="Disordered" evidence="4">
    <location>
        <begin position="645"/>
        <end position="674"/>
    </location>
</feature>
<organism evidence="5 6">
    <name type="scientific">Symbiodinium microadriaticum</name>
    <name type="common">Dinoflagellate</name>
    <name type="synonym">Zooxanthella microadriatica</name>
    <dbReference type="NCBI Taxonomy" id="2951"/>
    <lineage>
        <taxon>Eukaryota</taxon>
        <taxon>Sar</taxon>
        <taxon>Alveolata</taxon>
        <taxon>Dinophyceae</taxon>
        <taxon>Suessiales</taxon>
        <taxon>Symbiodiniaceae</taxon>
        <taxon>Symbiodinium</taxon>
    </lineage>
</organism>
<dbReference type="InterPro" id="IPR042080">
    <property type="entry name" value="RNA_2'-PTrans_N"/>
</dbReference>
<feature type="compositionally biased region" description="Low complexity" evidence="4">
    <location>
        <begin position="871"/>
        <end position="887"/>
    </location>
</feature>
<dbReference type="PANTHER" id="PTHR12684">
    <property type="entry name" value="PUTATIVE PHOSPHOTRANSFERASE"/>
    <property type="match status" value="1"/>
</dbReference>